<reference evidence="3 4" key="1">
    <citation type="journal article" date="2015" name="Genome Biol. Evol.">
        <title>Comparative Genomics of a Bacterivorous Green Alga Reveals Evolutionary Causalities and Consequences of Phago-Mixotrophic Mode of Nutrition.</title>
        <authorList>
            <person name="Burns J.A."/>
            <person name="Paasch A."/>
            <person name="Narechania A."/>
            <person name="Kim E."/>
        </authorList>
    </citation>
    <scope>NUCLEOTIDE SEQUENCE [LARGE SCALE GENOMIC DNA]</scope>
    <source>
        <strain evidence="3 4">PLY_AMNH</strain>
    </source>
</reference>
<comment type="caution">
    <text evidence="3">The sequence shown here is derived from an EMBL/GenBank/DDBJ whole genome shotgun (WGS) entry which is preliminary data.</text>
</comment>
<dbReference type="GO" id="GO:0006888">
    <property type="term" value="P:endoplasmic reticulum to Golgi vesicle-mediated transport"/>
    <property type="evidence" value="ECO:0007669"/>
    <property type="project" value="TreeGrafter"/>
</dbReference>
<proteinExistence type="predicted"/>
<dbReference type="EMBL" id="LGRX02017857">
    <property type="protein sequence ID" value="KAK3260313.1"/>
    <property type="molecule type" value="Genomic_DNA"/>
</dbReference>
<keyword evidence="4" id="KW-1185">Reference proteome</keyword>
<evidence type="ECO:0000256" key="2">
    <source>
        <dbReference type="SAM" id="MobiDB-lite"/>
    </source>
</evidence>
<feature type="non-terminal residue" evidence="3">
    <location>
        <position position="156"/>
    </location>
</feature>
<gene>
    <name evidence="3" type="ORF">CYMTET_30720</name>
</gene>
<sequence length="156" mass="17484">MSDEKEKTKKGNEEKKEEKENGEGPENKAVPEDKAMEDALEDPDKAHRLLEAQIKDTETVHKLTLLCREDPVPMDEMRKIAVERGLASNRNRKKLWPKLLGINRHSADSLGYRQKAVKGHQDANTVAVDVERSAWLAARVTGDVSSADTQLKKSNA</sequence>
<dbReference type="InterPro" id="IPR045913">
    <property type="entry name" value="TBC20/Gyp8-like"/>
</dbReference>
<dbReference type="PANTHER" id="PTHR20913:SF7">
    <property type="entry name" value="RE60063P"/>
    <property type="match status" value="1"/>
</dbReference>
<dbReference type="Proteomes" id="UP001190700">
    <property type="component" value="Unassembled WGS sequence"/>
</dbReference>
<feature type="region of interest" description="Disordered" evidence="2">
    <location>
        <begin position="1"/>
        <end position="47"/>
    </location>
</feature>
<evidence type="ECO:0000313" key="4">
    <source>
        <dbReference type="Proteomes" id="UP001190700"/>
    </source>
</evidence>
<dbReference type="Gene3D" id="1.10.8.1310">
    <property type="match status" value="1"/>
</dbReference>
<dbReference type="AlphaFoldDB" id="A0AAE0KTN4"/>
<protein>
    <submittedName>
        <fullName evidence="3">Uncharacterized protein</fullName>
    </submittedName>
</protein>
<accession>A0AAE0KTN4</accession>
<dbReference type="GO" id="GO:0005789">
    <property type="term" value="C:endoplasmic reticulum membrane"/>
    <property type="evidence" value="ECO:0007669"/>
    <property type="project" value="TreeGrafter"/>
</dbReference>
<keyword evidence="1" id="KW-0343">GTPase activation</keyword>
<organism evidence="3 4">
    <name type="scientific">Cymbomonas tetramitiformis</name>
    <dbReference type="NCBI Taxonomy" id="36881"/>
    <lineage>
        <taxon>Eukaryota</taxon>
        <taxon>Viridiplantae</taxon>
        <taxon>Chlorophyta</taxon>
        <taxon>Pyramimonadophyceae</taxon>
        <taxon>Pyramimonadales</taxon>
        <taxon>Pyramimonadaceae</taxon>
        <taxon>Cymbomonas</taxon>
    </lineage>
</organism>
<name>A0AAE0KTN4_9CHLO</name>
<evidence type="ECO:0000256" key="1">
    <source>
        <dbReference type="ARBA" id="ARBA00022468"/>
    </source>
</evidence>
<evidence type="ECO:0000313" key="3">
    <source>
        <dbReference type="EMBL" id="KAK3260313.1"/>
    </source>
</evidence>
<dbReference type="PANTHER" id="PTHR20913">
    <property type="entry name" value="TBC1 DOMAIN FAMILY MEMBER 20/GTPASE"/>
    <property type="match status" value="1"/>
</dbReference>
<dbReference type="GO" id="GO:0005096">
    <property type="term" value="F:GTPase activator activity"/>
    <property type="evidence" value="ECO:0007669"/>
    <property type="project" value="UniProtKB-KW"/>
</dbReference>